<reference evidence="1" key="2">
    <citation type="submission" date="2020-09" db="EMBL/GenBank/DDBJ databases">
        <authorList>
            <person name="Sun Q."/>
            <person name="Kim S."/>
        </authorList>
    </citation>
    <scope>NUCLEOTIDE SEQUENCE</scope>
    <source>
        <strain evidence="1">KCTC 12719</strain>
    </source>
</reference>
<organism evidence="1 2">
    <name type="scientific">Salinimicrobium marinum</name>
    <dbReference type="NCBI Taxonomy" id="680283"/>
    <lineage>
        <taxon>Bacteria</taxon>
        <taxon>Pseudomonadati</taxon>
        <taxon>Bacteroidota</taxon>
        <taxon>Flavobacteriia</taxon>
        <taxon>Flavobacteriales</taxon>
        <taxon>Flavobacteriaceae</taxon>
        <taxon>Salinimicrobium</taxon>
    </lineage>
</organism>
<dbReference type="AlphaFoldDB" id="A0A918SHE4"/>
<dbReference type="Gene3D" id="2.60.40.1180">
    <property type="entry name" value="Golgi alpha-mannosidase II"/>
    <property type="match status" value="1"/>
</dbReference>
<reference evidence="1" key="1">
    <citation type="journal article" date="2014" name="Int. J. Syst. Evol. Microbiol.">
        <title>Complete genome sequence of Corynebacterium casei LMG S-19264T (=DSM 44701T), isolated from a smear-ripened cheese.</title>
        <authorList>
            <consortium name="US DOE Joint Genome Institute (JGI-PGF)"/>
            <person name="Walter F."/>
            <person name="Albersmeier A."/>
            <person name="Kalinowski J."/>
            <person name="Ruckert C."/>
        </authorList>
    </citation>
    <scope>NUCLEOTIDE SEQUENCE</scope>
    <source>
        <strain evidence="1">KCTC 12719</strain>
    </source>
</reference>
<keyword evidence="2" id="KW-1185">Reference proteome</keyword>
<accession>A0A918SHE4</accession>
<proteinExistence type="predicted"/>
<gene>
    <name evidence="1" type="ORF">GCM10007103_24040</name>
</gene>
<dbReference type="SUPFAM" id="SSF51445">
    <property type="entry name" value="(Trans)glycosidases"/>
    <property type="match status" value="1"/>
</dbReference>
<dbReference type="Gene3D" id="3.20.20.80">
    <property type="entry name" value="Glycosidases"/>
    <property type="match status" value="1"/>
</dbReference>
<sequence length="658" mass="74059">MKINFKTKPLKDVIPLIALLAILLLPHKGYSQAEFTTWGNMTGIRVNNQLMEFNSSLAIENQWGETWRTRKEGQQIDFERKGAQKIFSYEMRDIEWKQTIETTEEGKAEVEITFTSPKDTLINAAYFSIALPEEFGTDTKFSFISKPSIGLGDINIPFSEAHFKAPAQGITVQSPTRTLNITFQKSTEVVISKGTEENPQIRVNLVLASGEIAADNMFRNTFVIRASGEIDTTPLTLQIFPDQEGKVFDGIGGNFRLQNAQTDPQVIDYSLENLNVTWSRVEMPWREWHAKRTADPAFEAKRGNLHPKVKAAMEMAQRLDQQGIPVMLAAWFAPEWAIIGKPFKGKHPDGSMGNRLDLTKKEEIYRSLTSYIKFLKEEYGVETILFSFNESDLGIDVRQTAEEHNDLIKELGAMFRAEGLQTEFLLGDTADLNGWDFTTLASMDPESRPYIGGVSFHSWRGWTDENLIKWRDISNRVNEPLFVGEGSIDAGAWRYPQIFEEPTYALDEIDVYIKIMNIAQPKSILQWQLTADYSVLSGGGIFGNNEDELYPTQRFFNLQQLGATPEGLYALPVKADQKNVSVAALGDKEKGQYAIHLVNKGATRNVELSGLPAGITSMDLYITNKKRSFEKTETIQVEKGRATFSLEGAGFTSLMTPN</sequence>
<evidence type="ECO:0000313" key="2">
    <source>
        <dbReference type="Proteomes" id="UP000610456"/>
    </source>
</evidence>
<dbReference type="RefSeq" id="WP_189605011.1">
    <property type="nucleotide sequence ID" value="NZ_BMXB01000010.1"/>
</dbReference>
<dbReference type="InterPro" id="IPR013780">
    <property type="entry name" value="Glyco_hydro_b"/>
</dbReference>
<comment type="caution">
    <text evidence="1">The sequence shown here is derived from an EMBL/GenBank/DDBJ whole genome shotgun (WGS) entry which is preliminary data.</text>
</comment>
<evidence type="ECO:0008006" key="3">
    <source>
        <dbReference type="Google" id="ProtNLM"/>
    </source>
</evidence>
<dbReference type="Proteomes" id="UP000610456">
    <property type="component" value="Unassembled WGS sequence"/>
</dbReference>
<evidence type="ECO:0000313" key="1">
    <source>
        <dbReference type="EMBL" id="GHA41926.1"/>
    </source>
</evidence>
<protein>
    <recommendedName>
        <fullName evidence="3">O-Glycosyl hydrolase</fullName>
    </recommendedName>
</protein>
<dbReference type="EMBL" id="BMXB01000010">
    <property type="protein sequence ID" value="GHA41926.1"/>
    <property type="molecule type" value="Genomic_DNA"/>
</dbReference>
<name>A0A918SHE4_9FLAO</name>
<dbReference type="InterPro" id="IPR017853">
    <property type="entry name" value="GH"/>
</dbReference>